<reference evidence="2 3" key="1">
    <citation type="journal article" date="2021" name="BMC Genomics">
        <title>Datura genome reveals duplications of psychoactive alkaloid biosynthetic genes and high mutation rate following tissue culture.</title>
        <authorList>
            <person name="Rajewski A."/>
            <person name="Carter-House D."/>
            <person name="Stajich J."/>
            <person name="Litt A."/>
        </authorList>
    </citation>
    <scope>NUCLEOTIDE SEQUENCE [LARGE SCALE GENOMIC DNA]</scope>
    <source>
        <strain evidence="2">AR-01</strain>
    </source>
</reference>
<dbReference type="EMBL" id="JACEIK010005319">
    <property type="protein sequence ID" value="MCE0481216.1"/>
    <property type="molecule type" value="Genomic_DNA"/>
</dbReference>
<feature type="region of interest" description="Disordered" evidence="1">
    <location>
        <begin position="46"/>
        <end position="74"/>
    </location>
</feature>
<evidence type="ECO:0000313" key="3">
    <source>
        <dbReference type="Proteomes" id="UP000823775"/>
    </source>
</evidence>
<evidence type="ECO:0000313" key="2">
    <source>
        <dbReference type="EMBL" id="MCE0481216.1"/>
    </source>
</evidence>
<keyword evidence="3" id="KW-1185">Reference proteome</keyword>
<evidence type="ECO:0000256" key="1">
    <source>
        <dbReference type="SAM" id="MobiDB-lite"/>
    </source>
</evidence>
<feature type="compositionally biased region" description="Basic and acidic residues" evidence="1">
    <location>
        <begin position="48"/>
        <end position="58"/>
    </location>
</feature>
<name>A0ABS8VKX9_DATST</name>
<accession>A0ABS8VKX9</accession>
<comment type="caution">
    <text evidence="2">The sequence shown here is derived from an EMBL/GenBank/DDBJ whole genome shotgun (WGS) entry which is preliminary data.</text>
</comment>
<dbReference type="Proteomes" id="UP000823775">
    <property type="component" value="Unassembled WGS sequence"/>
</dbReference>
<organism evidence="2 3">
    <name type="scientific">Datura stramonium</name>
    <name type="common">Jimsonweed</name>
    <name type="synonym">Common thornapple</name>
    <dbReference type="NCBI Taxonomy" id="4076"/>
    <lineage>
        <taxon>Eukaryota</taxon>
        <taxon>Viridiplantae</taxon>
        <taxon>Streptophyta</taxon>
        <taxon>Embryophyta</taxon>
        <taxon>Tracheophyta</taxon>
        <taxon>Spermatophyta</taxon>
        <taxon>Magnoliopsida</taxon>
        <taxon>eudicotyledons</taxon>
        <taxon>Gunneridae</taxon>
        <taxon>Pentapetalae</taxon>
        <taxon>asterids</taxon>
        <taxon>lamiids</taxon>
        <taxon>Solanales</taxon>
        <taxon>Solanaceae</taxon>
        <taxon>Solanoideae</taxon>
        <taxon>Datureae</taxon>
        <taxon>Datura</taxon>
    </lineage>
</organism>
<sequence length="74" mass="8032">MAGPFYLSPSLYQKTTNITASSPSSSPITIQSVADSEQMPLRLLPASRCHDPNVDPDRNTVQGALRDSKYTHGI</sequence>
<protein>
    <submittedName>
        <fullName evidence="2">Uncharacterized protein</fullName>
    </submittedName>
</protein>
<gene>
    <name evidence="2" type="ORF">HAX54_038777</name>
</gene>
<feature type="non-terminal residue" evidence="2">
    <location>
        <position position="74"/>
    </location>
</feature>
<proteinExistence type="predicted"/>